<keyword evidence="5" id="KW-1185">Reference proteome</keyword>
<dbReference type="Pfam" id="PF05239">
    <property type="entry name" value="PRC"/>
    <property type="match status" value="1"/>
</dbReference>
<feature type="signal peptide" evidence="2">
    <location>
        <begin position="1"/>
        <end position="31"/>
    </location>
</feature>
<proteinExistence type="predicted"/>
<gene>
    <name evidence="4" type="ORF">RY831_05155</name>
</gene>
<keyword evidence="2" id="KW-0732">Signal</keyword>
<evidence type="ECO:0000259" key="3">
    <source>
        <dbReference type="Pfam" id="PF05239"/>
    </source>
</evidence>
<dbReference type="InterPro" id="IPR027275">
    <property type="entry name" value="PRC-brl_dom"/>
</dbReference>
<feature type="compositionally biased region" description="Low complexity" evidence="1">
    <location>
        <begin position="331"/>
        <end position="357"/>
    </location>
</feature>
<dbReference type="PANTHER" id="PTHR36505:SF1">
    <property type="entry name" value="BLR1072 PROTEIN"/>
    <property type="match status" value="1"/>
</dbReference>
<dbReference type="SUPFAM" id="SSF50346">
    <property type="entry name" value="PRC-barrel domain"/>
    <property type="match status" value="2"/>
</dbReference>
<sequence length="357" mass="36602">MKITNIKSGRKLIAVAVMASFGMALSAPALAQDKANAPAARSSTGQSTSYDMRASKLIGMDVKNAQGDKLGKIDDVMVDIDNERAAYVVLSAGGTLGVGERMVAVPAANFKVGGDKDGVILNATADQLKKAPSYDEKKEANFSRDSYRSEVDSYFFKEETVRHTAAGARLMSAKYLIGKDINDRAAHDAGEIEDLVLNLGNAGSYLVMEVDKSWSPGDKLVAVPFAAFTYPSRPDLDLLLNIDRKVVENAKGFTDNEWPNLSSTAAQQQVRQELASMQASVKSNPGETQTGRETAASGNIPGTQPSGPASGGPGNATGGSSSSGGAGGSAGANAGSSAGSSSGAAPASGTPSGGSAR</sequence>
<feature type="compositionally biased region" description="Gly residues" evidence="1">
    <location>
        <begin position="309"/>
        <end position="330"/>
    </location>
</feature>
<dbReference type="Gene3D" id="2.30.30.240">
    <property type="entry name" value="PRC-barrel domain"/>
    <property type="match status" value="2"/>
</dbReference>
<dbReference type="EMBL" id="JAWIIV010000003">
    <property type="protein sequence ID" value="MEC4718524.1"/>
    <property type="molecule type" value="Genomic_DNA"/>
</dbReference>
<evidence type="ECO:0000256" key="1">
    <source>
        <dbReference type="SAM" id="MobiDB-lite"/>
    </source>
</evidence>
<comment type="caution">
    <text evidence="4">The sequence shown here is derived from an EMBL/GenBank/DDBJ whole genome shotgun (WGS) entry which is preliminary data.</text>
</comment>
<accession>A0ABU6J4G2</accession>
<dbReference type="Proteomes" id="UP001352263">
    <property type="component" value="Unassembled WGS sequence"/>
</dbReference>
<feature type="domain" description="PRC-barrel" evidence="3">
    <location>
        <begin position="52"/>
        <end position="116"/>
    </location>
</feature>
<evidence type="ECO:0000313" key="5">
    <source>
        <dbReference type="Proteomes" id="UP001352263"/>
    </source>
</evidence>
<protein>
    <submittedName>
        <fullName evidence="4">PRC-barrel domain-containing protein</fullName>
    </submittedName>
</protein>
<name>A0ABU6J4G2_9BURK</name>
<evidence type="ECO:0000256" key="2">
    <source>
        <dbReference type="SAM" id="SignalP"/>
    </source>
</evidence>
<feature type="region of interest" description="Disordered" evidence="1">
    <location>
        <begin position="274"/>
        <end position="357"/>
    </location>
</feature>
<organism evidence="4 5">
    <name type="scientific">Noviherbaspirillum album</name>
    <dbReference type="NCBI Taxonomy" id="3080276"/>
    <lineage>
        <taxon>Bacteria</taxon>
        <taxon>Pseudomonadati</taxon>
        <taxon>Pseudomonadota</taxon>
        <taxon>Betaproteobacteria</taxon>
        <taxon>Burkholderiales</taxon>
        <taxon>Oxalobacteraceae</taxon>
        <taxon>Noviherbaspirillum</taxon>
    </lineage>
</organism>
<dbReference type="InterPro" id="IPR011033">
    <property type="entry name" value="PRC_barrel-like_sf"/>
</dbReference>
<dbReference type="RefSeq" id="WP_326505260.1">
    <property type="nucleotide sequence ID" value="NZ_JAWIIV010000003.1"/>
</dbReference>
<feature type="chain" id="PRO_5045687035" evidence="2">
    <location>
        <begin position="32"/>
        <end position="357"/>
    </location>
</feature>
<feature type="compositionally biased region" description="Polar residues" evidence="1">
    <location>
        <begin position="274"/>
        <end position="304"/>
    </location>
</feature>
<reference evidence="4 5" key="1">
    <citation type="submission" date="2023-10" db="EMBL/GenBank/DDBJ databases">
        <title>Noviherbaspirillum sp. CPCC 100848 genome assembly.</title>
        <authorList>
            <person name="Li X.Y."/>
            <person name="Fang X.M."/>
        </authorList>
    </citation>
    <scope>NUCLEOTIDE SEQUENCE [LARGE SCALE GENOMIC DNA]</scope>
    <source>
        <strain evidence="4 5">CPCC 100848</strain>
    </source>
</reference>
<evidence type="ECO:0000313" key="4">
    <source>
        <dbReference type="EMBL" id="MEC4718524.1"/>
    </source>
</evidence>
<dbReference type="PANTHER" id="PTHR36505">
    <property type="entry name" value="BLR1072 PROTEIN"/>
    <property type="match status" value="1"/>
</dbReference>